<proteinExistence type="predicted"/>
<protein>
    <recommendedName>
        <fullName evidence="2">Reverse transcriptase domain-containing protein</fullName>
    </recommendedName>
</protein>
<reference evidence="1" key="1">
    <citation type="submission" date="2015-11" db="EMBL/GenBank/DDBJ databases">
        <title>De novo transcriptome assembly of four potential Pierce s Disease insect vectors from Arizona vineyards.</title>
        <authorList>
            <person name="Tassone E.E."/>
        </authorList>
    </citation>
    <scope>NUCLEOTIDE SEQUENCE</scope>
</reference>
<dbReference type="AlphaFoldDB" id="A0A1B6F8K5"/>
<feature type="non-terminal residue" evidence="1">
    <location>
        <position position="121"/>
    </location>
</feature>
<organism evidence="1">
    <name type="scientific">Cuerna arida</name>
    <dbReference type="NCBI Taxonomy" id="1464854"/>
    <lineage>
        <taxon>Eukaryota</taxon>
        <taxon>Metazoa</taxon>
        <taxon>Ecdysozoa</taxon>
        <taxon>Arthropoda</taxon>
        <taxon>Hexapoda</taxon>
        <taxon>Insecta</taxon>
        <taxon>Pterygota</taxon>
        <taxon>Neoptera</taxon>
        <taxon>Paraneoptera</taxon>
        <taxon>Hemiptera</taxon>
        <taxon>Auchenorrhyncha</taxon>
        <taxon>Membracoidea</taxon>
        <taxon>Cicadellidae</taxon>
        <taxon>Cicadellinae</taxon>
        <taxon>Proconiini</taxon>
        <taxon>Cuerna</taxon>
    </lineage>
</organism>
<dbReference type="PANTHER" id="PTHR47510:SF3">
    <property type="entry name" value="ENDO_EXONUCLEASE_PHOSPHATASE DOMAIN-CONTAINING PROTEIN"/>
    <property type="match status" value="1"/>
</dbReference>
<sequence length="121" mass="13474">LGSVSGSEVFHILRNLKNSQASGWDDIPVFLVKQCASLILKPLTHIVNVSLTSGEFPDLLKYSHVIPVYKKGDPSLMNNYRPIALLPSFSKIFEAAVLSKVTKFFDEVGCLSESQFGFRKR</sequence>
<dbReference type="PANTHER" id="PTHR47510">
    <property type="entry name" value="REVERSE TRANSCRIPTASE DOMAIN-CONTAINING PROTEIN"/>
    <property type="match status" value="1"/>
</dbReference>
<accession>A0A1B6F8K5</accession>
<gene>
    <name evidence="1" type="ORF">g.49824</name>
</gene>
<feature type="non-terminal residue" evidence="1">
    <location>
        <position position="1"/>
    </location>
</feature>
<evidence type="ECO:0008006" key="2">
    <source>
        <dbReference type="Google" id="ProtNLM"/>
    </source>
</evidence>
<evidence type="ECO:0000313" key="1">
    <source>
        <dbReference type="EMBL" id="JAS46481.1"/>
    </source>
</evidence>
<name>A0A1B6F8K5_9HEMI</name>
<dbReference type="EMBL" id="GECZ01023288">
    <property type="protein sequence ID" value="JAS46481.1"/>
    <property type="molecule type" value="Transcribed_RNA"/>
</dbReference>